<evidence type="ECO:0000256" key="17">
    <source>
        <dbReference type="ARBA" id="ARBA00023237"/>
    </source>
</evidence>
<dbReference type="EC" id="3.1.1.32" evidence="5 20"/>
<evidence type="ECO:0000313" key="22">
    <source>
        <dbReference type="EMBL" id="TGD75841.1"/>
    </source>
</evidence>
<evidence type="ECO:0000256" key="12">
    <source>
        <dbReference type="ARBA" id="ARBA00022801"/>
    </source>
</evidence>
<evidence type="ECO:0000256" key="2">
    <source>
        <dbReference type="ARBA" id="ARBA00001604"/>
    </source>
</evidence>
<reference evidence="22 23" key="1">
    <citation type="submission" date="2019-04" db="EMBL/GenBank/DDBJ databases">
        <title>Taxonomy of novel Haliea sp. from mangrove soil of West Coast of India.</title>
        <authorList>
            <person name="Verma A."/>
            <person name="Kumar P."/>
            <person name="Krishnamurthi S."/>
        </authorList>
    </citation>
    <scope>NUCLEOTIDE SEQUENCE [LARGE SCALE GENOMIC DNA]</scope>
    <source>
        <strain evidence="22 23">SAOS-164</strain>
    </source>
</reference>
<dbReference type="EC" id="3.1.1.4" evidence="6 20"/>
<keyword evidence="17 20" id="KW-0998">Cell outer membrane</keyword>
<feature type="binding site" description="in dimeric form" evidence="19">
    <location>
        <position position="286"/>
    </location>
    <ligand>
        <name>Ca(2+)</name>
        <dbReference type="ChEBI" id="CHEBI:29108"/>
        <label>1</label>
    </ligand>
</feature>
<feature type="binding site" description="in dimeric form" evidence="19">
    <location>
        <position position="246"/>
    </location>
    <ligand>
        <name>Ca(2+)</name>
        <dbReference type="ChEBI" id="CHEBI:29108"/>
        <label>1</label>
    </ligand>
</feature>
<feature type="binding site" description="in dimeric form" evidence="19">
    <location>
        <position position="251"/>
    </location>
    <ligand>
        <name>Ca(2+)</name>
        <dbReference type="ChEBI" id="CHEBI:29108"/>
        <label>1</label>
    </ligand>
</feature>
<accession>A0A4Z0M8I2</accession>
<keyword evidence="10 19" id="KW-0479">Metal-binding</keyword>
<evidence type="ECO:0000256" key="11">
    <source>
        <dbReference type="ARBA" id="ARBA00022729"/>
    </source>
</evidence>
<evidence type="ECO:0000256" key="14">
    <source>
        <dbReference type="ARBA" id="ARBA00022963"/>
    </source>
</evidence>
<evidence type="ECO:0000256" key="4">
    <source>
        <dbReference type="ARBA" id="ARBA00011702"/>
    </source>
</evidence>
<evidence type="ECO:0000256" key="21">
    <source>
        <dbReference type="SAM" id="MobiDB-lite"/>
    </source>
</evidence>
<proteinExistence type="inferred from homology"/>
<evidence type="ECO:0000256" key="5">
    <source>
        <dbReference type="ARBA" id="ARBA00013179"/>
    </source>
</evidence>
<evidence type="ECO:0000256" key="9">
    <source>
        <dbReference type="ARBA" id="ARBA00022692"/>
    </source>
</evidence>
<dbReference type="SUPFAM" id="SSF56931">
    <property type="entry name" value="Outer membrane phospholipase A (OMPLA)"/>
    <property type="match status" value="1"/>
</dbReference>
<evidence type="ECO:0000256" key="7">
    <source>
        <dbReference type="ARBA" id="ARBA00021726"/>
    </source>
</evidence>
<comment type="catalytic activity">
    <reaction evidence="2 20">
        <text>a 1,2-diacyl-sn-glycero-3-phosphocholine + H2O = a 1-acyl-sn-glycero-3-phosphocholine + a fatty acid + H(+)</text>
        <dbReference type="Rhea" id="RHEA:15801"/>
        <dbReference type="ChEBI" id="CHEBI:15377"/>
        <dbReference type="ChEBI" id="CHEBI:15378"/>
        <dbReference type="ChEBI" id="CHEBI:28868"/>
        <dbReference type="ChEBI" id="CHEBI:57643"/>
        <dbReference type="ChEBI" id="CHEBI:58168"/>
        <dbReference type="EC" id="3.1.1.4"/>
    </reaction>
</comment>
<keyword evidence="8" id="KW-1134">Transmembrane beta strand</keyword>
<dbReference type="Pfam" id="PF02253">
    <property type="entry name" value="PLA1"/>
    <property type="match status" value="1"/>
</dbReference>
<protein>
    <recommendedName>
        <fullName evidence="7 20">Phospholipase A1</fullName>
        <ecNumber evidence="5 20">3.1.1.32</ecNumber>
        <ecNumber evidence="6 20">3.1.1.4</ecNumber>
    </recommendedName>
    <alternativeName>
        <fullName evidence="20">Phosphatidylcholine 1-acylhydrolase</fullName>
    </alternativeName>
</protein>
<comment type="subcellular location">
    <subcellularLocation>
        <location evidence="20">Cell outer membrane</location>
        <topology evidence="20">Multi-pass membrane protein</topology>
    </subcellularLocation>
    <text evidence="20">One of the very few enzymes located there.</text>
</comment>
<evidence type="ECO:0000256" key="13">
    <source>
        <dbReference type="ARBA" id="ARBA00022837"/>
    </source>
</evidence>
<evidence type="ECO:0000256" key="1">
    <source>
        <dbReference type="ARBA" id="ARBA00000111"/>
    </source>
</evidence>
<dbReference type="GO" id="GO:0009279">
    <property type="term" value="C:cell outer membrane"/>
    <property type="evidence" value="ECO:0007669"/>
    <property type="project" value="UniProtKB-SubCell"/>
</dbReference>
<comment type="subunit">
    <text evidence="4 20">Homodimer; dimerization is reversible, and the dimeric form is the active one.</text>
</comment>
<evidence type="ECO:0000256" key="16">
    <source>
        <dbReference type="ARBA" id="ARBA00023136"/>
    </source>
</evidence>
<keyword evidence="14 20" id="KW-0442">Lipid degradation</keyword>
<dbReference type="GO" id="GO:0016042">
    <property type="term" value="P:lipid catabolic process"/>
    <property type="evidence" value="ECO:0007669"/>
    <property type="project" value="UniProtKB-KW"/>
</dbReference>
<dbReference type="EMBL" id="SRLE01000002">
    <property type="protein sequence ID" value="TGD75841.1"/>
    <property type="molecule type" value="Genomic_DNA"/>
</dbReference>
<keyword evidence="12 20" id="KW-0378">Hydrolase</keyword>
<evidence type="ECO:0000256" key="8">
    <source>
        <dbReference type="ARBA" id="ARBA00022452"/>
    </source>
</evidence>
<dbReference type="PANTHER" id="PTHR40457">
    <property type="entry name" value="PHOSPHOLIPASE A1"/>
    <property type="match status" value="1"/>
</dbReference>
<feature type="binding site" description="in dimeric form" evidence="19">
    <location>
        <position position="205"/>
    </location>
    <ligand>
        <name>Ca(2+)</name>
        <dbReference type="ChEBI" id="CHEBI:29108"/>
        <label>1</label>
    </ligand>
</feature>
<feature type="region of interest" description="Disordered" evidence="21">
    <location>
        <begin position="93"/>
        <end position="121"/>
    </location>
</feature>
<keyword evidence="16" id="KW-0472">Membrane</keyword>
<comment type="similarity">
    <text evidence="3 20">Belongs to the phospholipase A1 family.</text>
</comment>
<comment type="cofactor">
    <cofactor evidence="20">
        <name>Ca(2+)</name>
        <dbReference type="ChEBI" id="CHEBI:29108"/>
    </cofactor>
    <text evidence="20">Binds 1 Ca(2+) ion per monomer. In the dimeric form the Ca(2+) is bound by different amino acids with binding of each Ca(2+) shared with ligands coming from each monomer. The Ca(2+) ion may have a role in catalysis.</text>
</comment>
<dbReference type="AlphaFoldDB" id="A0A4Z0M8I2"/>
<evidence type="ECO:0000256" key="3">
    <source>
        <dbReference type="ARBA" id="ARBA00010525"/>
    </source>
</evidence>
<keyword evidence="23" id="KW-1185">Reference proteome</keyword>
<keyword evidence="15 20" id="KW-0443">Lipid metabolism</keyword>
<dbReference type="GO" id="GO:0005509">
    <property type="term" value="F:calcium ion binding"/>
    <property type="evidence" value="ECO:0007669"/>
    <property type="project" value="TreeGrafter"/>
</dbReference>
<keyword evidence="9" id="KW-0812">Transmembrane</keyword>
<keyword evidence="13 19" id="KW-0106">Calcium</keyword>
<evidence type="ECO:0000256" key="20">
    <source>
        <dbReference type="RuleBase" id="RU366027"/>
    </source>
</evidence>
<comment type="function">
    <text evidence="20">Hydrolysis of phosphatidylcholine with phospholipase A2 (EC 3.1.1.4) and phospholipase A1 (EC 3.1.1.32) activities.</text>
</comment>
<evidence type="ECO:0000256" key="18">
    <source>
        <dbReference type="PIRSR" id="PIRSR603187-1"/>
    </source>
</evidence>
<feature type="active site" description="Proton acceptor" evidence="18">
    <location>
        <position position="241"/>
    </location>
</feature>
<organism evidence="22 23">
    <name type="scientific">Mangrovimicrobium sediminis</name>
    <dbReference type="NCBI Taxonomy" id="2562682"/>
    <lineage>
        <taxon>Bacteria</taxon>
        <taxon>Pseudomonadati</taxon>
        <taxon>Pseudomonadota</taxon>
        <taxon>Gammaproteobacteria</taxon>
        <taxon>Cellvibrionales</taxon>
        <taxon>Halieaceae</taxon>
        <taxon>Mangrovimicrobium</taxon>
    </lineage>
</organism>
<evidence type="ECO:0000256" key="10">
    <source>
        <dbReference type="ARBA" id="ARBA00022723"/>
    </source>
</evidence>
<dbReference type="PANTHER" id="PTHR40457:SF1">
    <property type="entry name" value="PHOSPHOLIPASE A1"/>
    <property type="match status" value="1"/>
</dbReference>
<dbReference type="Proteomes" id="UP000298050">
    <property type="component" value="Unassembled WGS sequence"/>
</dbReference>
<evidence type="ECO:0000256" key="15">
    <source>
        <dbReference type="ARBA" id="ARBA00023098"/>
    </source>
</evidence>
<dbReference type="PRINTS" id="PR01486">
    <property type="entry name" value="PHPHLIPASEA1"/>
</dbReference>
<comment type="caution">
    <text evidence="22">The sequence shown here is derived from an EMBL/GenBank/DDBJ whole genome shotgun (WGS) entry which is preliminary data.</text>
</comment>
<gene>
    <name evidence="22" type="ORF">E4634_02945</name>
</gene>
<name>A0A4Z0M8I2_9GAMM</name>
<feature type="active site" description="Nucleophile" evidence="18">
    <location>
        <position position="243"/>
    </location>
</feature>
<evidence type="ECO:0000256" key="19">
    <source>
        <dbReference type="PIRSR" id="PIRSR603187-2"/>
    </source>
</evidence>
<feature type="region of interest" description="Disordered" evidence="21">
    <location>
        <begin position="14"/>
        <end position="39"/>
    </location>
</feature>
<comment type="catalytic activity">
    <reaction evidence="1 20">
        <text>a 1,2-diacyl-sn-glycero-3-phosphocholine + H2O = a 2-acyl-sn-glycero-3-phosphocholine + a fatty acid + H(+)</text>
        <dbReference type="Rhea" id="RHEA:18689"/>
        <dbReference type="ChEBI" id="CHEBI:15377"/>
        <dbReference type="ChEBI" id="CHEBI:15378"/>
        <dbReference type="ChEBI" id="CHEBI:28868"/>
        <dbReference type="ChEBI" id="CHEBI:57643"/>
        <dbReference type="ChEBI" id="CHEBI:57875"/>
        <dbReference type="EC" id="3.1.1.32"/>
    </reaction>
</comment>
<keyword evidence="11" id="KW-0732">Signal</keyword>
<dbReference type="Gene3D" id="2.40.230.10">
    <property type="entry name" value="Phospholipase A1"/>
    <property type="match status" value="1"/>
</dbReference>
<evidence type="ECO:0000313" key="23">
    <source>
        <dbReference type="Proteomes" id="UP000298050"/>
    </source>
</evidence>
<sequence length="374" mass="42684">MRLACARPAKSCSAMPRRLNSTSISRAERRRSLDPPSGNYPMNRFVPMLALCLVAGAAHAVDDVRGDLASCAAIVENDDRLACYDKLSGHVPQPQDDAAAGVRPEGSPNEPEGQFAQRVEEEKEEANNPWVIIPHHRNYLLPVTYNTHFNDKVWNEINPDVEGDDVEIKFQVSFKALLWDHPLGRGTRLWAAYTQESWWQAYNDSAPFRETNYQPEIFLSFENDWEIFGFTNTLNALSFNHQSNGRSEPLSRSWNRIIGTALFERDHLTLAARAWYRLPENSEDDDNSDIEDYYGYGDLEALWTWDEQTFGITVRNNLQSDNKGSVQLDWTFPLPGTRRFRGYLQYFNGYGESLIDYDTSTNRIGVGVVLTDIL</sequence>
<dbReference type="InterPro" id="IPR036541">
    <property type="entry name" value="PLipase_A1_sf"/>
</dbReference>
<dbReference type="CDD" id="cd00541">
    <property type="entry name" value="OMPLA"/>
    <property type="match status" value="1"/>
</dbReference>
<dbReference type="OrthoDB" id="188433at2"/>
<dbReference type="InterPro" id="IPR003187">
    <property type="entry name" value="PLipase_A1"/>
</dbReference>
<evidence type="ECO:0000256" key="6">
    <source>
        <dbReference type="ARBA" id="ARBA00013278"/>
    </source>
</evidence>
<dbReference type="GO" id="GO:0008970">
    <property type="term" value="F:phospholipase A1 activity"/>
    <property type="evidence" value="ECO:0007669"/>
    <property type="project" value="UniProtKB-EC"/>
</dbReference>
<dbReference type="GO" id="GO:0004623">
    <property type="term" value="F:phospholipase A2 activity"/>
    <property type="evidence" value="ECO:0007669"/>
    <property type="project" value="UniProtKB-EC"/>
</dbReference>